<reference evidence="2 3" key="1">
    <citation type="submission" date="2017-03" db="EMBL/GenBank/DDBJ databases">
        <authorList>
            <person name="Afonso C.L."/>
            <person name="Miller P.J."/>
            <person name="Scott M.A."/>
            <person name="Spackman E."/>
            <person name="Goraichik I."/>
            <person name="Dimitrov K.M."/>
            <person name="Suarez D.L."/>
            <person name="Swayne D.E."/>
        </authorList>
    </citation>
    <scope>NUCLEOTIDE SEQUENCE [LARGE SCALE GENOMIC DNA]</scope>
    <source>
        <strain evidence="2 3">CECT 8620</strain>
    </source>
</reference>
<organism evidence="2 3">
    <name type="scientific">Aquimixticola soesokkakensis</name>
    <dbReference type="NCBI Taxonomy" id="1519096"/>
    <lineage>
        <taxon>Bacteria</taxon>
        <taxon>Pseudomonadati</taxon>
        <taxon>Pseudomonadota</taxon>
        <taxon>Alphaproteobacteria</taxon>
        <taxon>Rhodobacterales</taxon>
        <taxon>Paracoccaceae</taxon>
        <taxon>Aquimixticola</taxon>
    </lineage>
</organism>
<sequence length="108" mass="11928">MSEATIVYWRDIPAQVIVGRGRTGAKAPLPERFEQAIDRVAMRIGAKDADAYMAEWRKDRVRVAEGTPQEIAAREAARIDTEYDATRLKALVDNEGKAPSSAPVSKDI</sequence>
<keyword evidence="3" id="KW-1185">Reference proteome</keyword>
<accession>A0A1Y5SF83</accession>
<dbReference type="AlphaFoldDB" id="A0A1Y5SF83"/>
<evidence type="ECO:0000313" key="2">
    <source>
        <dbReference type="EMBL" id="SLN39447.1"/>
    </source>
</evidence>
<gene>
    <name evidence="2" type="ORF">AQS8620_01471</name>
</gene>
<evidence type="ECO:0000259" key="1">
    <source>
        <dbReference type="Pfam" id="PF13769"/>
    </source>
</evidence>
<dbReference type="Proteomes" id="UP000193862">
    <property type="component" value="Unassembled WGS sequence"/>
</dbReference>
<dbReference type="Pfam" id="PF13769">
    <property type="entry name" value="Virulence_fact"/>
    <property type="match status" value="1"/>
</dbReference>
<feature type="domain" description="Virulence factor" evidence="1">
    <location>
        <begin position="7"/>
        <end position="92"/>
    </location>
</feature>
<dbReference type="EMBL" id="FWFS01000005">
    <property type="protein sequence ID" value="SLN39447.1"/>
    <property type="molecule type" value="Genomic_DNA"/>
</dbReference>
<dbReference type="OrthoDB" id="7359147at2"/>
<dbReference type="InterPro" id="IPR025989">
    <property type="entry name" value="Virulence_F_dom"/>
</dbReference>
<evidence type="ECO:0000313" key="3">
    <source>
        <dbReference type="Proteomes" id="UP000193862"/>
    </source>
</evidence>
<protein>
    <recommendedName>
        <fullName evidence="1">Virulence factor domain-containing protein</fullName>
    </recommendedName>
</protein>
<dbReference type="RefSeq" id="WP_085836201.1">
    <property type="nucleotide sequence ID" value="NZ_FWFS01000005.1"/>
</dbReference>
<name>A0A1Y5SF83_9RHOB</name>
<proteinExistence type="predicted"/>